<evidence type="ECO:0000313" key="2">
    <source>
        <dbReference type="EMBL" id="CAE2234692.1"/>
    </source>
</evidence>
<protein>
    <submittedName>
        <fullName evidence="2">Uncharacterized protein</fullName>
    </submittedName>
</protein>
<dbReference type="EMBL" id="HBKO01026007">
    <property type="protein sequence ID" value="CAE2234692.1"/>
    <property type="molecule type" value="Transcribed_RNA"/>
</dbReference>
<feature type="region of interest" description="Disordered" evidence="1">
    <location>
        <begin position="102"/>
        <end position="134"/>
    </location>
</feature>
<evidence type="ECO:0000256" key="1">
    <source>
        <dbReference type="SAM" id="MobiDB-lite"/>
    </source>
</evidence>
<dbReference type="AlphaFoldDB" id="A0A6T8AIQ9"/>
<proteinExistence type="predicted"/>
<feature type="compositionally biased region" description="Polar residues" evidence="1">
    <location>
        <begin position="124"/>
        <end position="134"/>
    </location>
</feature>
<dbReference type="Gene3D" id="3.30.310.80">
    <property type="entry name" value="Kinase associated domain 1, KA1"/>
    <property type="match status" value="1"/>
</dbReference>
<dbReference type="EMBL" id="HBKO01026008">
    <property type="protein sequence ID" value="CAE2234693.1"/>
    <property type="molecule type" value="Transcribed_RNA"/>
</dbReference>
<evidence type="ECO:0000313" key="3">
    <source>
        <dbReference type="EMBL" id="CAE2234693.1"/>
    </source>
</evidence>
<accession>A0A6T8AIQ9</accession>
<organism evidence="2">
    <name type="scientific">Prymnesium polylepis</name>
    <dbReference type="NCBI Taxonomy" id="72548"/>
    <lineage>
        <taxon>Eukaryota</taxon>
        <taxon>Haptista</taxon>
        <taxon>Haptophyta</taxon>
        <taxon>Prymnesiophyceae</taxon>
        <taxon>Prymnesiales</taxon>
        <taxon>Prymnesiaceae</taxon>
        <taxon>Prymnesium</taxon>
    </lineage>
</organism>
<sequence length="134" mass="14986">MPMFAGDAASVRRSTRFHSQRPPGEILLRLQHVLSAELGAHCRLQHDQFKIVATLQQPTGQTLSCTAQVFTVAPGLYLVDWRRGQGDLPAHHRLYHEVRTRVSDLLPPGSEERTPPVDMATVRTPESASARSRR</sequence>
<gene>
    <name evidence="2" type="ORF">CPOL0286_LOCUS11875</name>
    <name evidence="3" type="ORF">CPOL0286_LOCUS11876</name>
</gene>
<name>A0A6T8AIQ9_9EUKA</name>
<reference evidence="2" key="1">
    <citation type="submission" date="2021-01" db="EMBL/GenBank/DDBJ databases">
        <authorList>
            <person name="Corre E."/>
            <person name="Pelletier E."/>
            <person name="Niang G."/>
            <person name="Scheremetjew M."/>
            <person name="Finn R."/>
            <person name="Kale V."/>
            <person name="Holt S."/>
            <person name="Cochrane G."/>
            <person name="Meng A."/>
            <person name="Brown T."/>
            <person name="Cohen L."/>
        </authorList>
    </citation>
    <scope>NUCLEOTIDE SEQUENCE</scope>
    <source>
        <strain evidence="2">UIO037</strain>
    </source>
</reference>